<dbReference type="Pfam" id="PF03133">
    <property type="entry name" value="TTL"/>
    <property type="match status" value="1"/>
</dbReference>
<dbReference type="EMBL" id="CAJNDS010002301">
    <property type="protein sequence ID" value="CAE7420517.1"/>
    <property type="molecule type" value="Genomic_DNA"/>
</dbReference>
<evidence type="ECO:0000256" key="1">
    <source>
        <dbReference type="ARBA" id="ARBA00022598"/>
    </source>
</evidence>
<dbReference type="GO" id="GO:0000226">
    <property type="term" value="P:microtubule cytoskeleton organization"/>
    <property type="evidence" value="ECO:0007669"/>
    <property type="project" value="TreeGrafter"/>
</dbReference>
<comment type="caution">
    <text evidence="6">The sequence shown here is derived from an EMBL/GenBank/DDBJ whole genome shotgun (WGS) entry which is preliminary data.</text>
</comment>
<proteinExistence type="predicted"/>
<sequence length="120" mass="13368">MDLIVKTLLGVEFLACIHENSCFELYGFDVLVDESLKPWLLEVNLSPSMQADSPLDKQIKSTLLTDAFNLLGIRKLDASTLTSARLKARFLQPGFVWNQPNMKQQQAVGISSVSSPDRVD</sequence>
<keyword evidence="2" id="KW-0547">Nucleotide-binding</keyword>
<name>A0A812R441_9DINO</name>
<keyword evidence="3" id="KW-0067">ATP-binding</keyword>
<dbReference type="Gene3D" id="3.30.470.20">
    <property type="entry name" value="ATP-grasp fold, B domain"/>
    <property type="match status" value="1"/>
</dbReference>
<evidence type="ECO:0000256" key="5">
    <source>
        <dbReference type="ARBA" id="ARBA00049274"/>
    </source>
</evidence>
<dbReference type="GO" id="GO:0036064">
    <property type="term" value="C:ciliary basal body"/>
    <property type="evidence" value="ECO:0007669"/>
    <property type="project" value="TreeGrafter"/>
</dbReference>
<reference evidence="6" key="1">
    <citation type="submission" date="2021-02" db="EMBL/GenBank/DDBJ databases">
        <authorList>
            <person name="Dougan E. K."/>
            <person name="Rhodes N."/>
            <person name="Thang M."/>
            <person name="Chan C."/>
        </authorList>
    </citation>
    <scope>NUCLEOTIDE SEQUENCE</scope>
</reference>
<organism evidence="6 7">
    <name type="scientific">Symbiodinium natans</name>
    <dbReference type="NCBI Taxonomy" id="878477"/>
    <lineage>
        <taxon>Eukaryota</taxon>
        <taxon>Sar</taxon>
        <taxon>Alveolata</taxon>
        <taxon>Dinophyceae</taxon>
        <taxon>Suessiales</taxon>
        <taxon>Symbiodiniaceae</taxon>
        <taxon>Symbiodinium</taxon>
    </lineage>
</organism>
<dbReference type="SUPFAM" id="SSF56059">
    <property type="entry name" value="Glutathione synthetase ATP-binding domain-like"/>
    <property type="match status" value="1"/>
</dbReference>
<dbReference type="PANTHER" id="PTHR12241:SF145">
    <property type="entry name" value="TUBULIN POLYGLUTAMYLASE TTLL5"/>
    <property type="match status" value="1"/>
</dbReference>
<gene>
    <name evidence="6" type="primary">Ttll5</name>
    <name evidence="6" type="ORF">SNAT2548_LOCUS22873</name>
</gene>
<dbReference type="GO" id="GO:0015631">
    <property type="term" value="F:tubulin binding"/>
    <property type="evidence" value="ECO:0007669"/>
    <property type="project" value="TreeGrafter"/>
</dbReference>
<dbReference type="AlphaFoldDB" id="A0A812R441"/>
<evidence type="ECO:0000313" key="6">
    <source>
        <dbReference type="EMBL" id="CAE7420517.1"/>
    </source>
</evidence>
<evidence type="ECO:0000256" key="2">
    <source>
        <dbReference type="ARBA" id="ARBA00022741"/>
    </source>
</evidence>
<dbReference type="GO" id="GO:0070740">
    <property type="term" value="F:tubulin-glutamic acid ligase activity"/>
    <property type="evidence" value="ECO:0007669"/>
    <property type="project" value="TreeGrafter"/>
</dbReference>
<keyword evidence="1" id="KW-0436">Ligase</keyword>
<evidence type="ECO:0000256" key="4">
    <source>
        <dbReference type="ARBA" id="ARBA00041448"/>
    </source>
</evidence>
<comment type="catalytic activity">
    <reaction evidence="5">
        <text>L-glutamyl-[protein] + L-glutamate + ATP = gamma-L-glutamyl-L-glutamyl-[protein] + ADP + phosphate + H(+)</text>
        <dbReference type="Rhea" id="RHEA:60144"/>
        <dbReference type="Rhea" id="RHEA-COMP:10208"/>
        <dbReference type="Rhea" id="RHEA-COMP:15517"/>
        <dbReference type="ChEBI" id="CHEBI:15378"/>
        <dbReference type="ChEBI" id="CHEBI:29973"/>
        <dbReference type="ChEBI" id="CHEBI:29985"/>
        <dbReference type="ChEBI" id="CHEBI:30616"/>
        <dbReference type="ChEBI" id="CHEBI:43474"/>
        <dbReference type="ChEBI" id="CHEBI:143622"/>
        <dbReference type="ChEBI" id="CHEBI:456216"/>
    </reaction>
    <physiologicalReaction direction="left-to-right" evidence="5">
        <dbReference type="Rhea" id="RHEA:60145"/>
    </physiologicalReaction>
</comment>
<dbReference type="OrthoDB" id="202825at2759"/>
<dbReference type="GO" id="GO:0005524">
    <property type="term" value="F:ATP binding"/>
    <property type="evidence" value="ECO:0007669"/>
    <property type="project" value="UniProtKB-KW"/>
</dbReference>
<dbReference type="Proteomes" id="UP000604046">
    <property type="component" value="Unassembled WGS sequence"/>
</dbReference>
<protein>
    <recommendedName>
        <fullName evidence="4">Tubulin--tyrosine ligase-like protein 5</fullName>
    </recommendedName>
</protein>
<evidence type="ECO:0000313" key="7">
    <source>
        <dbReference type="Proteomes" id="UP000604046"/>
    </source>
</evidence>
<dbReference type="InterPro" id="IPR004344">
    <property type="entry name" value="TTL/TTLL_fam"/>
</dbReference>
<keyword evidence="7" id="KW-1185">Reference proteome</keyword>
<dbReference type="PANTHER" id="PTHR12241">
    <property type="entry name" value="TUBULIN POLYGLUTAMYLASE"/>
    <property type="match status" value="1"/>
</dbReference>
<dbReference type="PROSITE" id="PS51221">
    <property type="entry name" value="TTL"/>
    <property type="match status" value="1"/>
</dbReference>
<accession>A0A812R441</accession>
<evidence type="ECO:0000256" key="3">
    <source>
        <dbReference type="ARBA" id="ARBA00022840"/>
    </source>
</evidence>